<dbReference type="Pfam" id="PF01841">
    <property type="entry name" value="Transglut_core"/>
    <property type="match status" value="1"/>
</dbReference>
<dbReference type="EMBL" id="RJKE01000001">
    <property type="protein sequence ID" value="ROO83563.1"/>
    <property type="molecule type" value="Genomic_DNA"/>
</dbReference>
<sequence length="195" mass="21353">MTSPVFVGEPWDFLGASDVVDFEHPAIQALSSRFPDGDLAYAQAAFDFVRDEITHSVDAGDVRVPWRASDVLAQGTGFCYAKDHLYVALLRLAGIPSGFGYQRLSDDRGGFVLHGIVAAELDGRWIRLDPRGDRPGLRTWFSAEEDILAYRPDEAAGEKTYPEVYAQPHPTVLRALQEAEDCPSLATGGLPSDLD</sequence>
<accession>A0A3N1CQJ4</accession>
<protein>
    <submittedName>
        <fullName evidence="2">Transglutaminase superfamily protein</fullName>
    </submittedName>
</protein>
<dbReference type="InterPro" id="IPR038765">
    <property type="entry name" value="Papain-like_cys_pep_sf"/>
</dbReference>
<dbReference type="PANTHER" id="PTHR33490">
    <property type="entry name" value="BLR5614 PROTEIN-RELATED"/>
    <property type="match status" value="1"/>
</dbReference>
<name>A0A3N1CQJ4_9ACTN</name>
<organism evidence="2 3">
    <name type="scientific">Actinocorallia herbida</name>
    <dbReference type="NCBI Taxonomy" id="58109"/>
    <lineage>
        <taxon>Bacteria</taxon>
        <taxon>Bacillati</taxon>
        <taxon>Actinomycetota</taxon>
        <taxon>Actinomycetes</taxon>
        <taxon>Streptosporangiales</taxon>
        <taxon>Thermomonosporaceae</taxon>
        <taxon>Actinocorallia</taxon>
    </lineage>
</organism>
<evidence type="ECO:0000313" key="3">
    <source>
        <dbReference type="Proteomes" id="UP000272400"/>
    </source>
</evidence>
<dbReference type="SUPFAM" id="SSF54001">
    <property type="entry name" value="Cysteine proteinases"/>
    <property type="match status" value="1"/>
</dbReference>
<dbReference type="AlphaFoldDB" id="A0A3N1CQJ4"/>
<evidence type="ECO:0000313" key="2">
    <source>
        <dbReference type="EMBL" id="ROO83563.1"/>
    </source>
</evidence>
<evidence type="ECO:0000259" key="1">
    <source>
        <dbReference type="Pfam" id="PF01841"/>
    </source>
</evidence>
<dbReference type="Proteomes" id="UP000272400">
    <property type="component" value="Unassembled WGS sequence"/>
</dbReference>
<dbReference type="InterPro" id="IPR002931">
    <property type="entry name" value="Transglutaminase-like"/>
</dbReference>
<keyword evidence="3" id="KW-1185">Reference proteome</keyword>
<reference evidence="2 3" key="1">
    <citation type="submission" date="2018-11" db="EMBL/GenBank/DDBJ databases">
        <title>Sequencing the genomes of 1000 actinobacteria strains.</title>
        <authorList>
            <person name="Klenk H.-P."/>
        </authorList>
    </citation>
    <scope>NUCLEOTIDE SEQUENCE [LARGE SCALE GENOMIC DNA]</scope>
    <source>
        <strain evidence="2 3">DSM 44254</strain>
    </source>
</reference>
<dbReference type="RefSeq" id="WP_170201297.1">
    <property type="nucleotide sequence ID" value="NZ_RJKE01000001.1"/>
</dbReference>
<proteinExistence type="predicted"/>
<comment type="caution">
    <text evidence="2">The sequence shown here is derived from an EMBL/GenBank/DDBJ whole genome shotgun (WGS) entry which is preliminary data.</text>
</comment>
<dbReference type="Gene3D" id="3.10.620.30">
    <property type="match status" value="1"/>
</dbReference>
<feature type="domain" description="Transglutaminase-like" evidence="1">
    <location>
        <begin position="35"/>
        <end position="130"/>
    </location>
</feature>
<gene>
    <name evidence="2" type="ORF">EDD29_1069</name>
</gene>
<dbReference type="PANTHER" id="PTHR33490:SF3">
    <property type="entry name" value="CONSERVED INTEGRAL MEMBRANE PROTEIN"/>
    <property type="match status" value="1"/>
</dbReference>